<reference evidence="2" key="1">
    <citation type="submission" date="2022-11" db="UniProtKB">
        <authorList>
            <consortium name="WormBaseParasite"/>
        </authorList>
    </citation>
    <scope>IDENTIFICATION</scope>
</reference>
<evidence type="ECO:0000313" key="1">
    <source>
        <dbReference type="Proteomes" id="UP000887576"/>
    </source>
</evidence>
<dbReference type="Proteomes" id="UP000887576">
    <property type="component" value="Unplaced"/>
</dbReference>
<evidence type="ECO:0000313" key="2">
    <source>
        <dbReference type="WBParaSite" id="JU765_v2.g19051.t1"/>
    </source>
</evidence>
<organism evidence="1 2">
    <name type="scientific">Panagrolaimus sp. JU765</name>
    <dbReference type="NCBI Taxonomy" id="591449"/>
    <lineage>
        <taxon>Eukaryota</taxon>
        <taxon>Metazoa</taxon>
        <taxon>Ecdysozoa</taxon>
        <taxon>Nematoda</taxon>
        <taxon>Chromadorea</taxon>
        <taxon>Rhabditida</taxon>
        <taxon>Tylenchina</taxon>
        <taxon>Panagrolaimomorpha</taxon>
        <taxon>Panagrolaimoidea</taxon>
        <taxon>Panagrolaimidae</taxon>
        <taxon>Panagrolaimus</taxon>
    </lineage>
</organism>
<accession>A0AC34QT62</accession>
<sequence>MSDNVEKAAEQVFPPENEDDDDLPPPPKLPVRMGPGYVGAMIQKYESGPAAPEEPAVKPAVAEAKAVIKTSVRGEPIDTEEVDDEKISKLGNMFISTVIIESDGEEREVKELVMSSEDLSSSPDSSVLSDDEPTEYAFDDENAYEIPKSDSV</sequence>
<proteinExistence type="predicted"/>
<dbReference type="WBParaSite" id="JU765_v2.g19051.t1">
    <property type="protein sequence ID" value="JU765_v2.g19051.t1"/>
    <property type="gene ID" value="JU765_v2.g19051"/>
</dbReference>
<protein>
    <submittedName>
        <fullName evidence="2">Uncharacterized protein</fullName>
    </submittedName>
</protein>
<name>A0AC34QT62_9BILA</name>